<comment type="caution">
    <text evidence="1">The sequence shown here is derived from an EMBL/GenBank/DDBJ whole genome shotgun (WGS) entry which is preliminary data.</text>
</comment>
<dbReference type="Proteomes" id="UP001642409">
    <property type="component" value="Unassembled WGS sequence"/>
</dbReference>
<reference evidence="1" key="1">
    <citation type="submission" date="2023-06" db="EMBL/GenBank/DDBJ databases">
        <authorList>
            <person name="Kurt Z."/>
        </authorList>
    </citation>
    <scope>NUCLEOTIDE SEQUENCE</scope>
</reference>
<evidence type="ECO:0000313" key="2">
    <source>
        <dbReference type="EMBL" id="CAL6020971.1"/>
    </source>
</evidence>
<gene>
    <name evidence="1" type="ORF">HINF_LOCUS21842</name>
    <name evidence="2" type="ORF">HINF_LOCUS27940</name>
</gene>
<evidence type="ECO:0000313" key="1">
    <source>
        <dbReference type="EMBL" id="CAI9934197.1"/>
    </source>
</evidence>
<organism evidence="1">
    <name type="scientific">Hexamita inflata</name>
    <dbReference type="NCBI Taxonomy" id="28002"/>
    <lineage>
        <taxon>Eukaryota</taxon>
        <taxon>Metamonada</taxon>
        <taxon>Diplomonadida</taxon>
        <taxon>Hexamitidae</taxon>
        <taxon>Hexamitinae</taxon>
        <taxon>Hexamita</taxon>
    </lineage>
</organism>
<sequence>MHIIVFIKIWKANNFTQKAAQSGSLSGWVALVVAYRTREYRRNWFQVDFAKLEKCFTILVCFGCWISGKKAKLLSYSGDELANTNQLGQMNEQVLDSFTELLESELTCLLFSFVRSGQ</sequence>
<reference evidence="2 3" key="2">
    <citation type="submission" date="2024-07" db="EMBL/GenBank/DDBJ databases">
        <authorList>
            <person name="Akdeniz Z."/>
        </authorList>
    </citation>
    <scope>NUCLEOTIDE SEQUENCE [LARGE SCALE GENOMIC DNA]</scope>
</reference>
<proteinExistence type="predicted"/>
<dbReference type="EMBL" id="CATOUU010000564">
    <property type="protein sequence ID" value="CAI9934197.1"/>
    <property type="molecule type" value="Genomic_DNA"/>
</dbReference>
<evidence type="ECO:0000313" key="3">
    <source>
        <dbReference type="Proteomes" id="UP001642409"/>
    </source>
</evidence>
<name>A0AA86U0U2_9EUKA</name>
<protein>
    <submittedName>
        <fullName evidence="2">Hypothetical_protein</fullName>
    </submittedName>
</protein>
<keyword evidence="3" id="KW-1185">Reference proteome</keyword>
<dbReference type="AlphaFoldDB" id="A0AA86U0U2"/>
<accession>A0AA86U0U2</accession>
<dbReference type="EMBL" id="CAXDID020000088">
    <property type="protein sequence ID" value="CAL6020971.1"/>
    <property type="molecule type" value="Genomic_DNA"/>
</dbReference>